<evidence type="ECO:0000256" key="1">
    <source>
        <dbReference type="SAM" id="MobiDB-lite"/>
    </source>
</evidence>
<dbReference type="EMBL" id="JACEIK010000095">
    <property type="protein sequence ID" value="MCD7449467.1"/>
    <property type="molecule type" value="Genomic_DNA"/>
</dbReference>
<organism evidence="2 3">
    <name type="scientific">Datura stramonium</name>
    <name type="common">Jimsonweed</name>
    <name type="synonym">Common thornapple</name>
    <dbReference type="NCBI Taxonomy" id="4076"/>
    <lineage>
        <taxon>Eukaryota</taxon>
        <taxon>Viridiplantae</taxon>
        <taxon>Streptophyta</taxon>
        <taxon>Embryophyta</taxon>
        <taxon>Tracheophyta</taxon>
        <taxon>Spermatophyta</taxon>
        <taxon>Magnoliopsida</taxon>
        <taxon>eudicotyledons</taxon>
        <taxon>Gunneridae</taxon>
        <taxon>Pentapetalae</taxon>
        <taxon>asterids</taxon>
        <taxon>lamiids</taxon>
        <taxon>Solanales</taxon>
        <taxon>Solanaceae</taxon>
        <taxon>Solanoideae</taxon>
        <taxon>Datureae</taxon>
        <taxon>Datura</taxon>
    </lineage>
</organism>
<feature type="compositionally biased region" description="Basic and acidic residues" evidence="1">
    <location>
        <begin position="42"/>
        <end position="62"/>
    </location>
</feature>
<accession>A0ABS8RS79</accession>
<proteinExistence type="predicted"/>
<name>A0ABS8RS79_DATST</name>
<evidence type="ECO:0000313" key="2">
    <source>
        <dbReference type="EMBL" id="MCD7449467.1"/>
    </source>
</evidence>
<reference evidence="2 3" key="1">
    <citation type="journal article" date="2021" name="BMC Genomics">
        <title>Datura genome reveals duplications of psychoactive alkaloid biosynthetic genes and high mutation rate following tissue culture.</title>
        <authorList>
            <person name="Rajewski A."/>
            <person name="Carter-House D."/>
            <person name="Stajich J."/>
            <person name="Litt A."/>
        </authorList>
    </citation>
    <scope>NUCLEOTIDE SEQUENCE [LARGE SCALE GENOMIC DNA]</scope>
    <source>
        <strain evidence="2">AR-01</strain>
    </source>
</reference>
<comment type="caution">
    <text evidence="2">The sequence shown here is derived from an EMBL/GenBank/DDBJ whole genome shotgun (WGS) entry which is preliminary data.</text>
</comment>
<evidence type="ECO:0008006" key="4">
    <source>
        <dbReference type="Google" id="ProtNLM"/>
    </source>
</evidence>
<keyword evidence="3" id="KW-1185">Reference proteome</keyword>
<feature type="region of interest" description="Disordered" evidence="1">
    <location>
        <begin position="27"/>
        <end position="62"/>
    </location>
</feature>
<evidence type="ECO:0000313" key="3">
    <source>
        <dbReference type="Proteomes" id="UP000823775"/>
    </source>
</evidence>
<dbReference type="Proteomes" id="UP000823775">
    <property type="component" value="Unassembled WGS sequence"/>
</dbReference>
<protein>
    <recommendedName>
        <fullName evidence="4">Reverse transcriptase domain-containing protein</fullName>
    </recommendedName>
</protein>
<gene>
    <name evidence="2" type="ORF">HAX54_052429</name>
</gene>
<sequence>MLFHTLAQFYLPHPILPSLQGPASLNSHRPTICGKSSGRRSAGSEEFRKLDPGRLTHRPDAAKANDFTSSIKRKANCLLAGSCMSGNVHVRLREKRQWKEMALLYLTLEPAPQPLCATPPAEELVVGGPAGSTRKRVALCVSTAMNRGEPSDDLSKMEVLSSGDPFTLHGLIHVLDHSYGKVDSWVWNLKLLREILSFSIPQSADATCADYRDNHSGPGRVATALQERKRLKLKPYESLKRRQECPFLSIGSKSRLCSLYNMKKDNRTHRTSARGQASSVLRRIKEEWGTSRWFLEFDIRKCFHTIDRHRLIPIFKESRRSQVLLPHSESLFRRKLVGGEKGLTPSHSVLLSALPGNIYLHARSGG</sequence>